<organism evidence="1 2">
    <name type="scientific">Haloarcula limicola</name>
    <dbReference type="NCBI Taxonomy" id="1429915"/>
    <lineage>
        <taxon>Archaea</taxon>
        <taxon>Methanobacteriati</taxon>
        <taxon>Methanobacteriota</taxon>
        <taxon>Stenosarchaea group</taxon>
        <taxon>Halobacteria</taxon>
        <taxon>Halobacteriales</taxon>
        <taxon>Haloarculaceae</taxon>
        <taxon>Haloarcula</taxon>
    </lineage>
</organism>
<proteinExistence type="predicted"/>
<dbReference type="RefSeq" id="WP_162316848.1">
    <property type="nucleotide sequence ID" value="NZ_JAHQXF010000001.1"/>
</dbReference>
<dbReference type="EMBL" id="JAHQXF010000001">
    <property type="protein sequence ID" value="MBV0923743.1"/>
    <property type="molecule type" value="Genomic_DNA"/>
</dbReference>
<dbReference type="AlphaFoldDB" id="A0A8J8C6A2"/>
<comment type="caution">
    <text evidence="1">The sequence shown here is derived from an EMBL/GenBank/DDBJ whole genome shotgun (WGS) entry which is preliminary data.</text>
</comment>
<protein>
    <submittedName>
        <fullName evidence="1">Uncharacterized protein</fullName>
    </submittedName>
</protein>
<dbReference type="Proteomes" id="UP000766550">
    <property type="component" value="Unassembled WGS sequence"/>
</dbReference>
<sequence length="216" mass="22729">MSVSGERFTVGGDLLGPIESGTSLLLTGDDSDALETVFHRLVAPDADERSVVLAADLPGSAVRRSLDGARRRGGSRSYVLTGDGRSGENVETVDDIGDLTRLGMEFSSLVASSQREADRFRTGIFLCSTICAEAEDTRSVYRFLNSSFLTDIRRGEGIGVCAVDTSADIGADVDSTVTGLKTSFAAHVEVERTGPNEAELTVSGLDGADETLTVSL</sequence>
<keyword evidence="2" id="KW-1185">Reference proteome</keyword>
<dbReference type="OrthoDB" id="199953at2157"/>
<evidence type="ECO:0000313" key="1">
    <source>
        <dbReference type="EMBL" id="MBV0923743.1"/>
    </source>
</evidence>
<evidence type="ECO:0000313" key="2">
    <source>
        <dbReference type="Proteomes" id="UP000766550"/>
    </source>
</evidence>
<gene>
    <name evidence="1" type="ORF">KTS45_05965</name>
</gene>
<name>A0A8J8C6A2_9EURY</name>
<reference evidence="1 2" key="1">
    <citation type="submission" date="2021-06" db="EMBL/GenBank/DDBJ databases">
        <title>New haloarchaea isolates fom saline soil.</title>
        <authorList>
            <person name="Duran-Viseras A."/>
            <person name="Sanchez-Porro C.S."/>
            <person name="Ventosa A."/>
        </authorList>
    </citation>
    <scope>NUCLEOTIDE SEQUENCE [LARGE SCALE GENOMIC DNA]</scope>
    <source>
        <strain evidence="1 2">JCM 183640</strain>
    </source>
</reference>
<accession>A0A8J8C6A2</accession>
<dbReference type="InterPro" id="IPR055927">
    <property type="entry name" value="DUF7504"/>
</dbReference>
<dbReference type="Pfam" id="PF24336">
    <property type="entry name" value="DUF7504"/>
    <property type="match status" value="1"/>
</dbReference>